<reference evidence="2" key="2">
    <citation type="submission" date="2020-04" db="EMBL/GenBank/DDBJ databases">
        <authorList>
            <person name="Santos R.A.C."/>
            <person name="Steenwyk J.L."/>
            <person name="Rivero-Menendez O."/>
            <person name="Mead M.E."/>
            <person name="Silva L.P."/>
            <person name="Bastos R.W."/>
            <person name="Alastruey-Izquierdo A."/>
            <person name="Goldman G.H."/>
            <person name="Rokas A."/>
        </authorList>
    </citation>
    <scope>NUCLEOTIDE SEQUENCE</scope>
    <source>
        <strain evidence="2">CNM-CM6805</strain>
    </source>
</reference>
<organism evidence="2 3">
    <name type="scientific">Aspergillus fumigatiaffinis</name>
    <dbReference type="NCBI Taxonomy" id="340414"/>
    <lineage>
        <taxon>Eukaryota</taxon>
        <taxon>Fungi</taxon>
        <taxon>Dikarya</taxon>
        <taxon>Ascomycota</taxon>
        <taxon>Pezizomycotina</taxon>
        <taxon>Eurotiomycetes</taxon>
        <taxon>Eurotiomycetidae</taxon>
        <taxon>Eurotiales</taxon>
        <taxon>Aspergillaceae</taxon>
        <taxon>Aspergillus</taxon>
        <taxon>Aspergillus subgen. Fumigati</taxon>
    </lineage>
</organism>
<evidence type="ECO:0000256" key="1">
    <source>
        <dbReference type="SAM" id="MobiDB-lite"/>
    </source>
</evidence>
<dbReference type="AlphaFoldDB" id="A0A8H4MI87"/>
<dbReference type="OrthoDB" id="4454093at2759"/>
<protein>
    <recommendedName>
        <fullName evidence="4">F-box domain-containing protein</fullName>
    </recommendedName>
</protein>
<reference evidence="2" key="1">
    <citation type="journal article" date="2020" name="bioRxiv">
        <title>Genomic and phenotypic heterogeneity of clinical isolates of the human pathogens Aspergillus fumigatus, Aspergillus lentulus and Aspergillus fumigatiaffinis.</title>
        <authorList>
            <person name="dos Santos R.A.C."/>
            <person name="Steenwyk J.L."/>
            <person name="Rivero-Menendez O."/>
            <person name="Mead M.E."/>
            <person name="Silva L.P."/>
            <person name="Bastos R.W."/>
            <person name="Alastruey-Izquierdo A."/>
            <person name="Goldman G.H."/>
            <person name="Rokas A."/>
        </authorList>
    </citation>
    <scope>NUCLEOTIDE SEQUENCE</scope>
    <source>
        <strain evidence="2">CNM-CM6805</strain>
    </source>
</reference>
<accession>A0A8H4MI87</accession>
<name>A0A8H4MI87_9EURO</name>
<gene>
    <name evidence="2" type="ORF">CNMCM6805_003574</name>
</gene>
<feature type="region of interest" description="Disordered" evidence="1">
    <location>
        <begin position="151"/>
        <end position="173"/>
    </location>
</feature>
<keyword evidence="3" id="KW-1185">Reference proteome</keyword>
<dbReference type="EMBL" id="JAAAPX010000001">
    <property type="protein sequence ID" value="KAF4245630.1"/>
    <property type="molecule type" value="Genomic_DNA"/>
</dbReference>
<proteinExistence type="predicted"/>
<evidence type="ECO:0000313" key="2">
    <source>
        <dbReference type="EMBL" id="KAF4245630.1"/>
    </source>
</evidence>
<sequence>MFLTNLPCKLIILIGDFLKPKDLNALVKTASSFANLLGLHLLDCGLTDPKLEILLWAAAKGDEEIISKIPRWDNVHRSGRRAFESCEGTGRPHTRTAQTHQYPSQIKDSMLMTADLHNWIDLLDYLVWRVGANYRVAVAEARLLKLYQRDQNDNTTGSGSVPNTTSGGASEDSSGIYVYAVPAPT</sequence>
<evidence type="ECO:0008006" key="4">
    <source>
        <dbReference type="Google" id="ProtNLM"/>
    </source>
</evidence>
<feature type="compositionally biased region" description="Polar residues" evidence="1">
    <location>
        <begin position="153"/>
        <end position="173"/>
    </location>
</feature>
<dbReference type="Proteomes" id="UP000653565">
    <property type="component" value="Unassembled WGS sequence"/>
</dbReference>
<evidence type="ECO:0000313" key="3">
    <source>
        <dbReference type="Proteomes" id="UP000653565"/>
    </source>
</evidence>
<comment type="caution">
    <text evidence="2">The sequence shown here is derived from an EMBL/GenBank/DDBJ whole genome shotgun (WGS) entry which is preliminary data.</text>
</comment>